<dbReference type="AlphaFoldDB" id="A0AAP0E297"/>
<evidence type="ECO:0000313" key="2">
    <source>
        <dbReference type="EMBL" id="KAK9083643.1"/>
    </source>
</evidence>
<feature type="compositionally biased region" description="Basic and acidic residues" evidence="1">
    <location>
        <begin position="33"/>
        <end position="46"/>
    </location>
</feature>
<dbReference type="EMBL" id="JBBNAG010000013">
    <property type="protein sequence ID" value="KAK9083643.1"/>
    <property type="molecule type" value="Genomic_DNA"/>
</dbReference>
<feature type="region of interest" description="Disordered" evidence="1">
    <location>
        <begin position="1"/>
        <end position="49"/>
    </location>
</feature>
<organism evidence="2 3">
    <name type="scientific">Stephania cephalantha</name>
    <dbReference type="NCBI Taxonomy" id="152367"/>
    <lineage>
        <taxon>Eukaryota</taxon>
        <taxon>Viridiplantae</taxon>
        <taxon>Streptophyta</taxon>
        <taxon>Embryophyta</taxon>
        <taxon>Tracheophyta</taxon>
        <taxon>Spermatophyta</taxon>
        <taxon>Magnoliopsida</taxon>
        <taxon>Ranunculales</taxon>
        <taxon>Menispermaceae</taxon>
        <taxon>Menispermoideae</taxon>
        <taxon>Cissampelideae</taxon>
        <taxon>Stephania</taxon>
    </lineage>
</organism>
<name>A0AAP0E297_9MAGN</name>
<keyword evidence="3" id="KW-1185">Reference proteome</keyword>
<gene>
    <name evidence="2" type="ORF">Scep_030114</name>
</gene>
<accession>A0AAP0E297</accession>
<feature type="compositionally biased region" description="Low complexity" evidence="1">
    <location>
        <begin position="7"/>
        <end position="32"/>
    </location>
</feature>
<dbReference type="Proteomes" id="UP001419268">
    <property type="component" value="Unassembled WGS sequence"/>
</dbReference>
<comment type="caution">
    <text evidence="2">The sequence shown here is derived from an EMBL/GenBank/DDBJ whole genome shotgun (WGS) entry which is preliminary data.</text>
</comment>
<evidence type="ECO:0000256" key="1">
    <source>
        <dbReference type="SAM" id="MobiDB-lite"/>
    </source>
</evidence>
<proteinExistence type="predicted"/>
<evidence type="ECO:0000313" key="3">
    <source>
        <dbReference type="Proteomes" id="UP001419268"/>
    </source>
</evidence>
<reference evidence="2 3" key="1">
    <citation type="submission" date="2024-01" db="EMBL/GenBank/DDBJ databases">
        <title>Genome assemblies of Stephania.</title>
        <authorList>
            <person name="Yang L."/>
        </authorList>
    </citation>
    <scope>NUCLEOTIDE SEQUENCE [LARGE SCALE GENOMIC DNA]</scope>
    <source>
        <strain evidence="2">JXDWG</strain>
        <tissue evidence="2">Leaf</tissue>
    </source>
</reference>
<sequence length="94" mass="9452">MVADRWAASSAASDGRPAVPAADRAAAAAGERVGQRRESRGGDERGSGVMTAAAAMATSARQRCLLGSGVGTVARVVGPIALDVDAIRRSSTTR</sequence>
<protein>
    <submittedName>
        <fullName evidence="2">Uncharacterized protein</fullName>
    </submittedName>
</protein>